<dbReference type="NCBIfam" id="TIGR01727">
    <property type="entry name" value="oligo_HPY"/>
    <property type="match status" value="1"/>
</dbReference>
<dbReference type="InterPro" id="IPR017871">
    <property type="entry name" value="ABC_transporter-like_CS"/>
</dbReference>
<dbReference type="InterPro" id="IPR003593">
    <property type="entry name" value="AAA+_ATPase"/>
</dbReference>
<dbReference type="Proteomes" id="UP000199101">
    <property type="component" value="Unassembled WGS sequence"/>
</dbReference>
<keyword evidence="5 7" id="KW-0067">ATP-binding</keyword>
<evidence type="ECO:0000256" key="3">
    <source>
        <dbReference type="ARBA" id="ARBA00022448"/>
    </source>
</evidence>
<organism evidence="7 8">
    <name type="scientific">Rhizobium multihospitium</name>
    <dbReference type="NCBI Taxonomy" id="410764"/>
    <lineage>
        <taxon>Bacteria</taxon>
        <taxon>Pseudomonadati</taxon>
        <taxon>Pseudomonadota</taxon>
        <taxon>Alphaproteobacteria</taxon>
        <taxon>Hyphomicrobiales</taxon>
        <taxon>Rhizobiaceae</taxon>
        <taxon>Rhizobium/Agrobacterium group</taxon>
        <taxon>Rhizobium</taxon>
    </lineage>
</organism>
<dbReference type="GO" id="GO:0015833">
    <property type="term" value="P:peptide transport"/>
    <property type="evidence" value="ECO:0007669"/>
    <property type="project" value="InterPro"/>
</dbReference>
<dbReference type="InterPro" id="IPR050319">
    <property type="entry name" value="ABC_transp_ATP-bind"/>
</dbReference>
<keyword evidence="3" id="KW-0813">Transport</keyword>
<dbReference type="GO" id="GO:0016887">
    <property type="term" value="F:ATP hydrolysis activity"/>
    <property type="evidence" value="ECO:0007669"/>
    <property type="project" value="InterPro"/>
</dbReference>
<comment type="subcellular location">
    <subcellularLocation>
        <location evidence="1">Cell inner membrane</location>
        <topology evidence="1">Peripheral membrane protein</topology>
    </subcellularLocation>
</comment>
<sequence>MTAPLLSIRDLHVHFPIRRGFFGHSAGLLKAVDGVDLDIEAGQSLALVGESGSGKSTLGAAVVGMQKASSGQIFFEGSNLAAKGSDRSTARLRDIQIVFQDPVSALNPRMDIGDSIAEPLAIHGVGTAQERRRRVAELLELVGLNPAHADRKPNAFSGGQRQRIVIARAIALQPKLLILDEPVSALDVSIRSQILNLLFELQRRFGLSYLFISHDLSVVRHFADRIAVMYLGRIAEVGATADVFARPTHPYTEALLSAVPLPDPVAQRQRQRILLEGDLPSPANPPAGCRFSTRCPIAAAICRELPPALNLLERDHQAACHLRAPAVEINGTT</sequence>
<evidence type="ECO:0000256" key="2">
    <source>
        <dbReference type="ARBA" id="ARBA00005417"/>
    </source>
</evidence>
<evidence type="ECO:0000256" key="1">
    <source>
        <dbReference type="ARBA" id="ARBA00004417"/>
    </source>
</evidence>
<dbReference type="GO" id="GO:0005524">
    <property type="term" value="F:ATP binding"/>
    <property type="evidence" value="ECO:0007669"/>
    <property type="project" value="UniProtKB-KW"/>
</dbReference>
<dbReference type="SMART" id="SM00382">
    <property type="entry name" value="AAA"/>
    <property type="match status" value="1"/>
</dbReference>
<dbReference type="InterPro" id="IPR003439">
    <property type="entry name" value="ABC_transporter-like_ATP-bd"/>
</dbReference>
<dbReference type="STRING" id="410764.GA0061103_2365"/>
<feature type="domain" description="ABC transporter" evidence="6">
    <location>
        <begin position="8"/>
        <end position="256"/>
    </location>
</feature>
<dbReference type="Gene3D" id="3.40.50.300">
    <property type="entry name" value="P-loop containing nucleotide triphosphate hydrolases"/>
    <property type="match status" value="1"/>
</dbReference>
<dbReference type="InterPro" id="IPR013563">
    <property type="entry name" value="Oligopep_ABC_C"/>
</dbReference>
<accession>A0A1C3UKE8</accession>
<keyword evidence="8" id="KW-1185">Reference proteome</keyword>
<dbReference type="Pfam" id="PF08352">
    <property type="entry name" value="oligo_HPY"/>
    <property type="match status" value="1"/>
</dbReference>
<dbReference type="GO" id="GO:0005886">
    <property type="term" value="C:plasma membrane"/>
    <property type="evidence" value="ECO:0007669"/>
    <property type="project" value="UniProtKB-SubCell"/>
</dbReference>
<dbReference type="PROSITE" id="PS00211">
    <property type="entry name" value="ABC_TRANSPORTER_1"/>
    <property type="match status" value="1"/>
</dbReference>
<dbReference type="RefSeq" id="WP_092708310.1">
    <property type="nucleotide sequence ID" value="NZ_FMAG01000001.1"/>
</dbReference>
<dbReference type="FunFam" id="3.40.50.300:FF:000016">
    <property type="entry name" value="Oligopeptide ABC transporter ATP-binding component"/>
    <property type="match status" value="1"/>
</dbReference>
<reference evidence="8" key="1">
    <citation type="submission" date="2016-08" db="EMBL/GenBank/DDBJ databases">
        <authorList>
            <person name="Varghese N."/>
            <person name="Submissions Spin"/>
        </authorList>
    </citation>
    <scope>NUCLEOTIDE SEQUENCE [LARGE SCALE GENOMIC DNA]</scope>
    <source>
        <strain evidence="8">HAMBI 2975</strain>
    </source>
</reference>
<keyword evidence="4" id="KW-0547">Nucleotide-binding</keyword>
<name>A0A1C3UKE8_9HYPH</name>
<protein>
    <submittedName>
        <fullName evidence="7">Peptide/nickel transport system ATP-binding protein</fullName>
    </submittedName>
</protein>
<evidence type="ECO:0000256" key="4">
    <source>
        <dbReference type="ARBA" id="ARBA00022741"/>
    </source>
</evidence>
<gene>
    <name evidence="7" type="ORF">GA0061103_2365</name>
</gene>
<dbReference type="EMBL" id="FMAG01000001">
    <property type="protein sequence ID" value="SCB15928.1"/>
    <property type="molecule type" value="Genomic_DNA"/>
</dbReference>
<proteinExistence type="inferred from homology"/>
<dbReference type="OrthoDB" id="9815712at2"/>
<evidence type="ECO:0000259" key="6">
    <source>
        <dbReference type="PROSITE" id="PS50893"/>
    </source>
</evidence>
<evidence type="ECO:0000313" key="8">
    <source>
        <dbReference type="Proteomes" id="UP000199101"/>
    </source>
</evidence>
<dbReference type="GO" id="GO:0055085">
    <property type="term" value="P:transmembrane transport"/>
    <property type="evidence" value="ECO:0007669"/>
    <property type="project" value="UniProtKB-ARBA"/>
</dbReference>
<comment type="similarity">
    <text evidence="2">Belongs to the ABC transporter superfamily.</text>
</comment>
<dbReference type="PANTHER" id="PTHR43776">
    <property type="entry name" value="TRANSPORT ATP-BINDING PROTEIN"/>
    <property type="match status" value="1"/>
</dbReference>
<dbReference type="PANTHER" id="PTHR43776:SF7">
    <property type="entry name" value="D,D-DIPEPTIDE TRANSPORT ATP-BINDING PROTEIN DDPF-RELATED"/>
    <property type="match status" value="1"/>
</dbReference>
<dbReference type="SUPFAM" id="SSF52540">
    <property type="entry name" value="P-loop containing nucleoside triphosphate hydrolases"/>
    <property type="match status" value="1"/>
</dbReference>
<evidence type="ECO:0000313" key="7">
    <source>
        <dbReference type="EMBL" id="SCB15928.1"/>
    </source>
</evidence>
<dbReference type="Pfam" id="PF00005">
    <property type="entry name" value="ABC_tran"/>
    <property type="match status" value="1"/>
</dbReference>
<dbReference type="PROSITE" id="PS50893">
    <property type="entry name" value="ABC_TRANSPORTER_2"/>
    <property type="match status" value="1"/>
</dbReference>
<evidence type="ECO:0000256" key="5">
    <source>
        <dbReference type="ARBA" id="ARBA00022840"/>
    </source>
</evidence>
<dbReference type="CDD" id="cd03257">
    <property type="entry name" value="ABC_NikE_OppD_transporters"/>
    <property type="match status" value="1"/>
</dbReference>
<dbReference type="AlphaFoldDB" id="A0A1C3UKE8"/>
<dbReference type="InterPro" id="IPR027417">
    <property type="entry name" value="P-loop_NTPase"/>
</dbReference>